<dbReference type="WBParaSite" id="maker-uti_cns_0001724-snap-gene-0.6-mRNA-1">
    <property type="protein sequence ID" value="maker-uti_cns_0001724-snap-gene-0.6-mRNA-1"/>
    <property type="gene ID" value="maker-uti_cns_0001724-snap-gene-0.6"/>
</dbReference>
<feature type="compositionally biased region" description="Polar residues" evidence="1">
    <location>
        <begin position="46"/>
        <end position="61"/>
    </location>
</feature>
<feature type="region of interest" description="Disordered" evidence="1">
    <location>
        <begin position="15"/>
        <end position="87"/>
    </location>
</feature>
<evidence type="ECO:0000313" key="3">
    <source>
        <dbReference type="WBParaSite" id="maker-uti_cns_0001724-snap-gene-0.6-mRNA-1"/>
    </source>
</evidence>
<dbReference type="Proteomes" id="UP000095280">
    <property type="component" value="Unplaced"/>
</dbReference>
<name>A0A1I8H1A5_9PLAT</name>
<sequence>MAACSSEIDSTVFLRWRQPSPAPAAETERRRQQLREDFRRKFGAIEQTQPAVAQPKQQSPSKVVRPGQIKSDTKASRVQPVRVKSLPRQDCQAAAGVSVSPKSAAQAPVSVPSQLRYIRLLSPDTRANRWMHTTWHHLPPNPDTSRGNCRASHFSTALSSGSDCGHFRIHPDWGWDAPPSQTAGEPDCAKH</sequence>
<dbReference type="WBParaSite" id="maker-uti_cns_0003969-snap-gene-0.4-mRNA-1">
    <property type="protein sequence ID" value="maker-uti_cns_0003969-snap-gene-0.4-mRNA-1"/>
    <property type="gene ID" value="maker-uti_cns_0003969-snap-gene-0.4"/>
</dbReference>
<dbReference type="WBParaSite" id="maker-uti_cns_0046854-snap-gene-0.13-mRNA-1">
    <property type="protein sequence ID" value="maker-uti_cns_0046854-snap-gene-0.13-mRNA-1"/>
    <property type="gene ID" value="maker-uti_cns_0046854-snap-gene-0.13"/>
</dbReference>
<organism evidence="2 4">
    <name type="scientific">Macrostomum lignano</name>
    <dbReference type="NCBI Taxonomy" id="282301"/>
    <lineage>
        <taxon>Eukaryota</taxon>
        <taxon>Metazoa</taxon>
        <taxon>Spiralia</taxon>
        <taxon>Lophotrochozoa</taxon>
        <taxon>Platyhelminthes</taxon>
        <taxon>Rhabditophora</taxon>
        <taxon>Macrostomorpha</taxon>
        <taxon>Macrostomida</taxon>
        <taxon>Macrostomidae</taxon>
        <taxon>Macrostomum</taxon>
    </lineage>
</organism>
<dbReference type="AlphaFoldDB" id="A0A1I8H1A5"/>
<evidence type="ECO:0000313" key="2">
    <source>
        <dbReference type="Proteomes" id="UP000095280"/>
    </source>
</evidence>
<feature type="compositionally biased region" description="Basic and acidic residues" evidence="1">
    <location>
        <begin position="26"/>
        <end position="40"/>
    </location>
</feature>
<dbReference type="OrthoDB" id="5958581at2759"/>
<dbReference type="STRING" id="282301.A0A1I8H1A5"/>
<reference evidence="3 4" key="1">
    <citation type="submission" date="2016-11" db="UniProtKB">
        <authorList>
            <consortium name="WormBaseParasite"/>
        </authorList>
    </citation>
    <scope>IDENTIFICATION</scope>
</reference>
<proteinExistence type="predicted"/>
<keyword evidence="2" id="KW-1185">Reference proteome</keyword>
<protein>
    <submittedName>
        <fullName evidence="3 4">SUZ domain-containing protein</fullName>
    </submittedName>
</protein>
<evidence type="ECO:0000256" key="1">
    <source>
        <dbReference type="SAM" id="MobiDB-lite"/>
    </source>
</evidence>
<evidence type="ECO:0000313" key="4">
    <source>
        <dbReference type="WBParaSite" id="maker-uti_cns_0003969-snap-gene-0.4-mRNA-1"/>
    </source>
</evidence>
<accession>A0A1I8H1A5</accession>